<evidence type="ECO:0000313" key="4">
    <source>
        <dbReference type="Proteomes" id="UP000581688"/>
    </source>
</evidence>
<organism evidence="3 4">
    <name type="scientific">Salirhabdus euzebyi</name>
    <dbReference type="NCBI Taxonomy" id="394506"/>
    <lineage>
        <taxon>Bacteria</taxon>
        <taxon>Bacillati</taxon>
        <taxon>Bacillota</taxon>
        <taxon>Bacilli</taxon>
        <taxon>Bacillales</taxon>
        <taxon>Bacillaceae</taxon>
        <taxon>Salirhabdus</taxon>
    </lineage>
</organism>
<feature type="domain" description="Competence protein CoiA nuclease-like" evidence="1">
    <location>
        <begin position="25"/>
        <end position="181"/>
    </location>
</feature>
<evidence type="ECO:0000259" key="2">
    <source>
        <dbReference type="Pfam" id="PF25166"/>
    </source>
</evidence>
<name>A0A841Q3V8_9BACI</name>
<dbReference type="InterPro" id="IPR021176">
    <property type="entry name" value="Competence-induced_CoiA"/>
</dbReference>
<gene>
    <name evidence="3" type="ORF">HNQ94_001501</name>
</gene>
<evidence type="ECO:0000259" key="1">
    <source>
        <dbReference type="Pfam" id="PF06054"/>
    </source>
</evidence>
<dbReference type="InterPro" id="IPR057252">
    <property type="entry name" value="CoiA_C"/>
</dbReference>
<dbReference type="Pfam" id="PF25166">
    <property type="entry name" value="CoiA_C"/>
    <property type="match status" value="1"/>
</dbReference>
<dbReference type="EMBL" id="JACHGH010000004">
    <property type="protein sequence ID" value="MBB6453053.1"/>
    <property type="molecule type" value="Genomic_DNA"/>
</dbReference>
<sequence>MRIGQKVIPHFAHEQLDGCALGQGEGEYHEKGKLDLYNWLKQQGGLEVALEPYIEKIKQRPDILVKVGSRYCAVEFQCALISEEILQKRTKGYLRIGIQPIWIIGKERIKLRGGNLAVLKPFEQLFFQQFASNNYPILLSYCPRTNMLTSISNPYPLKTKVYGNMVTRPLAQLCFYDLFKEGLLSIQKLYSCWLKEKILIRTQKNRFLSHIEQQYFEWLYTKGLHPQHLPSLIHLPIPNHFHVQTPVYMWQSSFLLNIVVPLQVGGIFHLDNIYDKLLFYSQRKMIFSFRKISEEPLKEYVQLLKVLGYLKQLNKNTFQKSKEILLYRTLEEGIKNDQHIIKQLKDRIK</sequence>
<dbReference type="InterPro" id="IPR010330">
    <property type="entry name" value="CoiA_nuc"/>
</dbReference>
<dbReference type="Proteomes" id="UP000581688">
    <property type="component" value="Unassembled WGS sequence"/>
</dbReference>
<keyword evidence="4" id="KW-1185">Reference proteome</keyword>
<evidence type="ECO:0000313" key="3">
    <source>
        <dbReference type="EMBL" id="MBB6453053.1"/>
    </source>
</evidence>
<accession>A0A841Q3V8</accession>
<dbReference type="AlphaFoldDB" id="A0A841Q3V8"/>
<dbReference type="Pfam" id="PF06054">
    <property type="entry name" value="CoiA_nuc"/>
    <property type="match status" value="1"/>
</dbReference>
<feature type="domain" description="Competence protein CoiA C-terminal" evidence="2">
    <location>
        <begin position="190"/>
        <end position="333"/>
    </location>
</feature>
<protein>
    <submittedName>
        <fullName evidence="3">Competence CoiA-like predicted nuclease</fullName>
    </submittedName>
</protein>
<reference evidence="3 4" key="1">
    <citation type="submission" date="2020-08" db="EMBL/GenBank/DDBJ databases">
        <title>Genomic Encyclopedia of Type Strains, Phase IV (KMG-IV): sequencing the most valuable type-strain genomes for metagenomic binning, comparative biology and taxonomic classification.</title>
        <authorList>
            <person name="Goeker M."/>
        </authorList>
    </citation>
    <scope>NUCLEOTIDE SEQUENCE [LARGE SCALE GENOMIC DNA]</scope>
    <source>
        <strain evidence="3 4">DSM 19612</strain>
    </source>
</reference>
<proteinExistence type="predicted"/>
<dbReference type="PIRSF" id="PIRSF007487">
    <property type="entry name" value="Competence-induced_CoiA_bac"/>
    <property type="match status" value="1"/>
</dbReference>
<comment type="caution">
    <text evidence="3">The sequence shown here is derived from an EMBL/GenBank/DDBJ whole genome shotgun (WGS) entry which is preliminary data.</text>
</comment>